<organism evidence="2 3">
    <name type="scientific">Aplysia californica</name>
    <name type="common">California sea hare</name>
    <dbReference type="NCBI Taxonomy" id="6500"/>
    <lineage>
        <taxon>Eukaryota</taxon>
        <taxon>Metazoa</taxon>
        <taxon>Spiralia</taxon>
        <taxon>Lophotrochozoa</taxon>
        <taxon>Mollusca</taxon>
        <taxon>Gastropoda</taxon>
        <taxon>Heterobranchia</taxon>
        <taxon>Euthyneura</taxon>
        <taxon>Tectipleura</taxon>
        <taxon>Aplysiida</taxon>
        <taxon>Aplysioidea</taxon>
        <taxon>Aplysiidae</taxon>
        <taxon>Aplysia</taxon>
    </lineage>
</organism>
<sequence length="159" mass="16454">MTNVNVLAGTSMAFVGFLLCAVGMGTEAWITFSKGGVSPFSLGLSSASGAVDAVQALTVIGVMLAVAGICLGVAHLVFEHLEKEPLPWFLKAAGGCLIGGGIFMIIGDIIWLGKIYFDVLKAKDDLGYSFYLCIVGGLILLASGGVILKEKKEANAVNP</sequence>
<keyword evidence="1" id="KW-0472">Membrane</keyword>
<dbReference type="RefSeq" id="XP_035826870.1">
    <property type="nucleotide sequence ID" value="XM_035970977.1"/>
</dbReference>
<keyword evidence="1" id="KW-1133">Transmembrane helix</keyword>
<dbReference type="GeneID" id="101858044"/>
<gene>
    <name evidence="3" type="primary">LOC101858044</name>
</gene>
<feature type="transmembrane region" description="Helical" evidence="1">
    <location>
        <begin position="90"/>
        <end position="116"/>
    </location>
</feature>
<dbReference type="InterPro" id="IPR009545">
    <property type="entry name" value="Claudin-like"/>
</dbReference>
<keyword evidence="2" id="KW-1185">Reference proteome</keyword>
<dbReference type="Gene3D" id="1.20.140.150">
    <property type="match status" value="1"/>
</dbReference>
<proteinExistence type="predicted"/>
<feature type="transmembrane region" description="Helical" evidence="1">
    <location>
        <begin position="53"/>
        <end position="78"/>
    </location>
</feature>
<feature type="transmembrane region" description="Helical" evidence="1">
    <location>
        <begin position="128"/>
        <end position="148"/>
    </location>
</feature>
<keyword evidence="1" id="KW-0812">Transmembrane</keyword>
<protein>
    <submittedName>
        <fullName evidence="3">Uncharacterized protein LOC101858044</fullName>
    </submittedName>
</protein>
<name>A0ABM1VWS8_APLCA</name>
<evidence type="ECO:0000313" key="2">
    <source>
        <dbReference type="Proteomes" id="UP000694888"/>
    </source>
</evidence>
<dbReference type="Proteomes" id="UP000694888">
    <property type="component" value="Unplaced"/>
</dbReference>
<dbReference type="Pfam" id="PF06653">
    <property type="entry name" value="Claudin_3"/>
    <property type="match status" value="1"/>
</dbReference>
<reference evidence="3" key="1">
    <citation type="submission" date="2025-08" db="UniProtKB">
        <authorList>
            <consortium name="RefSeq"/>
        </authorList>
    </citation>
    <scope>IDENTIFICATION</scope>
</reference>
<evidence type="ECO:0000256" key="1">
    <source>
        <dbReference type="SAM" id="Phobius"/>
    </source>
</evidence>
<feature type="transmembrane region" description="Helical" evidence="1">
    <location>
        <begin position="12"/>
        <end position="33"/>
    </location>
</feature>
<evidence type="ECO:0000313" key="3">
    <source>
        <dbReference type="RefSeq" id="XP_035826870.1"/>
    </source>
</evidence>
<accession>A0ABM1VWS8</accession>